<protein>
    <recommendedName>
        <fullName evidence="4">O-antigen ligase family protein</fullName>
    </recommendedName>
</protein>
<name>A0A5M4FF28_9ACTN</name>
<dbReference type="RefSeq" id="WP_149689171.1">
    <property type="nucleotide sequence ID" value="NZ_SDPQ02000002.1"/>
</dbReference>
<feature type="transmembrane region" description="Helical" evidence="1">
    <location>
        <begin position="454"/>
        <end position="475"/>
    </location>
</feature>
<evidence type="ECO:0000256" key="1">
    <source>
        <dbReference type="SAM" id="Phobius"/>
    </source>
</evidence>
<gene>
    <name evidence="2" type="ORF">ESP70_010260</name>
</gene>
<organism evidence="2 3">
    <name type="scientific">Aeromicrobium ginsengisoli</name>
    <dbReference type="NCBI Taxonomy" id="363867"/>
    <lineage>
        <taxon>Bacteria</taxon>
        <taxon>Bacillati</taxon>
        <taxon>Actinomycetota</taxon>
        <taxon>Actinomycetes</taxon>
        <taxon>Propionibacteriales</taxon>
        <taxon>Nocardioidaceae</taxon>
        <taxon>Aeromicrobium</taxon>
    </lineage>
</organism>
<feature type="transmembrane region" description="Helical" evidence="1">
    <location>
        <begin position="160"/>
        <end position="178"/>
    </location>
</feature>
<keyword evidence="1" id="KW-0472">Membrane</keyword>
<feature type="transmembrane region" description="Helical" evidence="1">
    <location>
        <begin position="63"/>
        <end position="82"/>
    </location>
</feature>
<evidence type="ECO:0000313" key="2">
    <source>
        <dbReference type="EMBL" id="KAA1397726.1"/>
    </source>
</evidence>
<proteinExistence type="predicted"/>
<feature type="transmembrane region" description="Helical" evidence="1">
    <location>
        <begin position="184"/>
        <end position="204"/>
    </location>
</feature>
<dbReference type="AlphaFoldDB" id="A0A5M4FF28"/>
<feature type="transmembrane region" description="Helical" evidence="1">
    <location>
        <begin position="238"/>
        <end position="260"/>
    </location>
</feature>
<dbReference type="EMBL" id="SDPQ02000002">
    <property type="protein sequence ID" value="KAA1397726.1"/>
    <property type="molecule type" value="Genomic_DNA"/>
</dbReference>
<feature type="transmembrane region" description="Helical" evidence="1">
    <location>
        <begin position="131"/>
        <end position="148"/>
    </location>
</feature>
<feature type="transmembrane region" description="Helical" evidence="1">
    <location>
        <begin position="423"/>
        <end position="448"/>
    </location>
</feature>
<feature type="transmembrane region" description="Helical" evidence="1">
    <location>
        <begin position="391"/>
        <end position="411"/>
    </location>
</feature>
<feature type="transmembrane region" description="Helical" evidence="1">
    <location>
        <begin position="272"/>
        <end position="301"/>
    </location>
</feature>
<sequence>MSALIADDFASLLARADRSDRRRACAVLVVGVIAAAGAGLLAVRAPVACLGLLVGGALAAAVWRQPAVAAYAIIGITPLVVGIDRGRLVPQMRVNEALTLFLVGVLCMRAVLQGRPWRLRDLRLDSVSRAFVWFAIASSLIPIVFMVARGRPLEMDDLTYAVVMWKFLLLYVVVRLTVRSQREVTIALWVSMIAGVLVGVIGILQSLDLLGVRALLEPLFAPFGYTDVVSSARAGSTVGLPAATADLMVLNLVIALGMLYRKPALAWCLAPMTLVFVVAVFSAAEFSSALGLVIALVCVAVRLRRLDLLRWSVLALPVAVAGLWPTIAPRIADFSSLHGMPTSWLVRYHNLTTYFWPQIVDGSNFLVGVRPAARVPVDEGAFGFIWIESGYLWLLWGGGLPLFAAFCWFVWRSLKATGPPARLLATPSAVAALAAYTGLVSCVVLMIFDPHITYRGSADALFGLLALSACGHQVVQKNRRQQHRTSQGAGS</sequence>
<comment type="caution">
    <text evidence="2">The sequence shown here is derived from an EMBL/GenBank/DDBJ whole genome shotgun (WGS) entry which is preliminary data.</text>
</comment>
<keyword evidence="3" id="KW-1185">Reference proteome</keyword>
<reference evidence="2" key="1">
    <citation type="submission" date="2019-09" db="EMBL/GenBank/DDBJ databases">
        <authorList>
            <person name="Li J."/>
        </authorList>
    </citation>
    <scope>NUCLEOTIDE SEQUENCE [LARGE SCALE GENOMIC DNA]</scope>
    <source>
        <strain evidence="2">JCM 14732</strain>
    </source>
</reference>
<evidence type="ECO:0008006" key="4">
    <source>
        <dbReference type="Google" id="ProtNLM"/>
    </source>
</evidence>
<dbReference type="OrthoDB" id="3565890at2"/>
<keyword evidence="1" id="KW-1133">Transmembrane helix</keyword>
<dbReference type="Proteomes" id="UP000380867">
    <property type="component" value="Unassembled WGS sequence"/>
</dbReference>
<accession>A0A5M4FF28</accession>
<feature type="transmembrane region" description="Helical" evidence="1">
    <location>
        <begin position="24"/>
        <end position="43"/>
    </location>
</feature>
<evidence type="ECO:0000313" key="3">
    <source>
        <dbReference type="Proteomes" id="UP000380867"/>
    </source>
</evidence>
<keyword evidence="1" id="KW-0812">Transmembrane</keyword>
<feature type="transmembrane region" description="Helical" evidence="1">
    <location>
        <begin position="308"/>
        <end position="327"/>
    </location>
</feature>